<dbReference type="Pfam" id="PF04149">
    <property type="entry name" value="DUF397"/>
    <property type="match status" value="1"/>
</dbReference>
<reference evidence="3" key="1">
    <citation type="submission" date="2020-11" db="EMBL/GenBank/DDBJ databases">
        <title>Sequencing the genomes of 1000 actinobacteria strains.</title>
        <authorList>
            <person name="Klenk H.-P."/>
        </authorList>
    </citation>
    <scope>NUCLEOTIDE SEQUENCE</scope>
    <source>
        <strain evidence="3">DSM 45356</strain>
    </source>
</reference>
<proteinExistence type="predicted"/>
<dbReference type="Proteomes" id="UP000622552">
    <property type="component" value="Unassembled WGS sequence"/>
</dbReference>
<evidence type="ECO:0000313" key="4">
    <source>
        <dbReference type="Proteomes" id="UP000622552"/>
    </source>
</evidence>
<gene>
    <name evidence="3" type="ORF">IW245_005334</name>
</gene>
<organism evidence="3 4">
    <name type="scientific">Longispora fulva</name>
    <dbReference type="NCBI Taxonomy" id="619741"/>
    <lineage>
        <taxon>Bacteria</taxon>
        <taxon>Bacillati</taxon>
        <taxon>Actinomycetota</taxon>
        <taxon>Actinomycetes</taxon>
        <taxon>Micromonosporales</taxon>
        <taxon>Micromonosporaceae</taxon>
        <taxon>Longispora</taxon>
    </lineage>
</organism>
<dbReference type="RefSeq" id="WP_197005826.1">
    <property type="nucleotide sequence ID" value="NZ_BONS01000012.1"/>
</dbReference>
<evidence type="ECO:0000313" key="3">
    <source>
        <dbReference type="EMBL" id="MBG6139140.1"/>
    </source>
</evidence>
<evidence type="ECO:0000259" key="2">
    <source>
        <dbReference type="Pfam" id="PF04149"/>
    </source>
</evidence>
<dbReference type="EMBL" id="JADOUF010000001">
    <property type="protein sequence ID" value="MBG6139140.1"/>
    <property type="molecule type" value="Genomic_DNA"/>
</dbReference>
<evidence type="ECO:0000256" key="1">
    <source>
        <dbReference type="SAM" id="MobiDB-lite"/>
    </source>
</evidence>
<protein>
    <recommendedName>
        <fullName evidence="2">DUF397 domain-containing protein</fullName>
    </recommendedName>
</protein>
<accession>A0A8J7KHX7</accession>
<keyword evidence="4" id="KW-1185">Reference proteome</keyword>
<comment type="caution">
    <text evidence="3">The sequence shown here is derived from an EMBL/GenBank/DDBJ whole genome shotgun (WGS) entry which is preliminary data.</text>
</comment>
<sequence>MTTEFTAWRKSTRSSPSGDCVEVSPSGDQQLVGVRDTKDRSAGMLVFVGAEWYAFVGGVKAGSFDR</sequence>
<dbReference type="AlphaFoldDB" id="A0A8J7KHX7"/>
<dbReference type="InterPro" id="IPR007278">
    <property type="entry name" value="DUF397"/>
</dbReference>
<feature type="region of interest" description="Disordered" evidence="1">
    <location>
        <begin position="1"/>
        <end position="26"/>
    </location>
</feature>
<feature type="domain" description="DUF397" evidence="2">
    <location>
        <begin position="7"/>
        <end position="60"/>
    </location>
</feature>
<name>A0A8J7KHX7_9ACTN</name>